<dbReference type="HAMAP" id="MF_00612">
    <property type="entry name" value="UPF0225"/>
    <property type="match status" value="1"/>
</dbReference>
<evidence type="ECO:0000313" key="5">
    <source>
        <dbReference type="Proteomes" id="UP000319449"/>
    </source>
</evidence>
<dbReference type="SUPFAM" id="SSF103642">
    <property type="entry name" value="Sec-C motif"/>
    <property type="match status" value="1"/>
</dbReference>
<gene>
    <name evidence="4" type="ORF">JN12_00888</name>
</gene>
<name>A0A562WQE0_9BACT</name>
<dbReference type="PANTHER" id="PTHR33747">
    <property type="entry name" value="UPF0225 PROTEIN SCO1677"/>
    <property type="match status" value="1"/>
</dbReference>
<dbReference type="Pfam" id="PF02810">
    <property type="entry name" value="SEC-C"/>
    <property type="match status" value="2"/>
</dbReference>
<comment type="caution">
    <text evidence="4">The sequence shown here is derived from an EMBL/GenBank/DDBJ whole genome shotgun (WGS) entry which is preliminary data.</text>
</comment>
<accession>A0A562WQE0</accession>
<dbReference type="PANTHER" id="PTHR33747:SF1">
    <property type="entry name" value="ADENYLATE CYCLASE-ASSOCIATED CAP C-TERMINAL DOMAIN-CONTAINING PROTEIN"/>
    <property type="match status" value="1"/>
</dbReference>
<evidence type="ECO:0000256" key="1">
    <source>
        <dbReference type="ARBA" id="ARBA00010839"/>
    </source>
</evidence>
<dbReference type="RefSeq" id="WP_145018803.1">
    <property type="nucleotide sequence ID" value="NZ_VLLN01000004.1"/>
</dbReference>
<dbReference type="OrthoDB" id="21421at2"/>
<dbReference type="NCBIfam" id="NF002449">
    <property type="entry name" value="PRK01617.1"/>
    <property type="match status" value="1"/>
</dbReference>
<proteinExistence type="inferred from homology"/>
<protein>
    <recommendedName>
        <fullName evidence="2">UPF0225 protein JN12_00888</fullName>
    </recommendedName>
</protein>
<reference evidence="4 5" key="1">
    <citation type="submission" date="2019-07" db="EMBL/GenBank/DDBJ databases">
        <title>Genomic Encyclopedia of Archaeal and Bacterial Type Strains, Phase II (KMG-II): from individual species to whole genera.</title>
        <authorList>
            <person name="Goeker M."/>
        </authorList>
    </citation>
    <scope>NUCLEOTIDE SEQUENCE [LARGE SCALE GENOMIC DNA]</scope>
    <source>
        <strain evidence="4 5">ATCC BAA-1139</strain>
    </source>
</reference>
<keyword evidence="5" id="KW-1185">Reference proteome</keyword>
<dbReference type="Pfam" id="PF17775">
    <property type="entry name" value="YchJ_M-like"/>
    <property type="match status" value="1"/>
</dbReference>
<organism evidence="4 5">
    <name type="scientific">Geobacter argillaceus</name>
    <dbReference type="NCBI Taxonomy" id="345631"/>
    <lineage>
        <taxon>Bacteria</taxon>
        <taxon>Pseudomonadati</taxon>
        <taxon>Thermodesulfobacteriota</taxon>
        <taxon>Desulfuromonadia</taxon>
        <taxon>Geobacterales</taxon>
        <taxon>Geobacteraceae</taxon>
        <taxon>Geobacter</taxon>
    </lineage>
</organism>
<dbReference type="InterPro" id="IPR032710">
    <property type="entry name" value="NTF2-like_dom_sf"/>
</dbReference>
<dbReference type="EMBL" id="VLLN01000004">
    <property type="protein sequence ID" value="TWJ32448.1"/>
    <property type="molecule type" value="Genomic_DNA"/>
</dbReference>
<dbReference type="AlphaFoldDB" id="A0A562WQE0"/>
<evidence type="ECO:0000313" key="4">
    <source>
        <dbReference type="EMBL" id="TWJ32448.1"/>
    </source>
</evidence>
<dbReference type="NCBIfam" id="NF002486">
    <property type="entry name" value="PRK01752.1"/>
    <property type="match status" value="1"/>
</dbReference>
<dbReference type="SUPFAM" id="SSF54427">
    <property type="entry name" value="NTF2-like"/>
    <property type="match status" value="1"/>
</dbReference>
<dbReference type="Gene3D" id="3.10.450.50">
    <property type="match status" value="1"/>
</dbReference>
<dbReference type="InterPro" id="IPR004027">
    <property type="entry name" value="SEC_C_motif"/>
</dbReference>
<evidence type="ECO:0000259" key="3">
    <source>
        <dbReference type="Pfam" id="PF17775"/>
    </source>
</evidence>
<comment type="similarity">
    <text evidence="1 2">Belongs to the UPF0225 family.</text>
</comment>
<feature type="domain" description="YchJ-like middle NTF2-like" evidence="3">
    <location>
        <begin position="30"/>
        <end position="128"/>
    </location>
</feature>
<evidence type="ECO:0000256" key="2">
    <source>
        <dbReference type="HAMAP-Rule" id="MF_00612"/>
    </source>
</evidence>
<dbReference type="Proteomes" id="UP000319449">
    <property type="component" value="Unassembled WGS sequence"/>
</dbReference>
<dbReference type="InterPro" id="IPR048469">
    <property type="entry name" value="YchJ-like_M"/>
</dbReference>
<dbReference type="InterPro" id="IPR023006">
    <property type="entry name" value="YchJ-like"/>
</dbReference>
<sequence length="161" mass="18191">MSAELCPCGSQQGYADCCEPFITGQRQVETAEQLMRSRYTAYVKGSIDYLYETTHPDHRKGYDHEGTREWSEKSNWQGLEIVSSQGGPNDSVGLVEFIARYLDGDTEYAHHEEGTFRKKDGIWYFVDGRMVRPKPITSDKVGRNEPCPCGSGAKYKKCCGK</sequence>